<dbReference type="Proteomes" id="UP001157006">
    <property type="component" value="Chromosome 1L"/>
</dbReference>
<dbReference type="AlphaFoldDB" id="A0AAV0YPK5"/>
<proteinExistence type="predicted"/>
<protein>
    <recommendedName>
        <fullName evidence="1">Reverse transcriptase zinc-binding domain-containing protein</fullName>
    </recommendedName>
</protein>
<evidence type="ECO:0000313" key="3">
    <source>
        <dbReference type="Proteomes" id="UP001157006"/>
    </source>
</evidence>
<dbReference type="InterPro" id="IPR026960">
    <property type="entry name" value="RVT-Znf"/>
</dbReference>
<evidence type="ECO:0000313" key="2">
    <source>
        <dbReference type="EMBL" id="CAI8586614.1"/>
    </source>
</evidence>
<evidence type="ECO:0000259" key="1">
    <source>
        <dbReference type="Pfam" id="PF13966"/>
    </source>
</evidence>
<keyword evidence="3" id="KW-1185">Reference proteome</keyword>
<dbReference type="Pfam" id="PF13966">
    <property type="entry name" value="zf-RVT"/>
    <property type="match status" value="1"/>
</dbReference>
<accession>A0AAV0YPK5</accession>
<dbReference type="EMBL" id="OX451736">
    <property type="protein sequence ID" value="CAI8586614.1"/>
    <property type="molecule type" value="Genomic_DNA"/>
</dbReference>
<organism evidence="2 3">
    <name type="scientific">Vicia faba</name>
    <name type="common">Broad bean</name>
    <name type="synonym">Faba vulgaris</name>
    <dbReference type="NCBI Taxonomy" id="3906"/>
    <lineage>
        <taxon>Eukaryota</taxon>
        <taxon>Viridiplantae</taxon>
        <taxon>Streptophyta</taxon>
        <taxon>Embryophyta</taxon>
        <taxon>Tracheophyta</taxon>
        <taxon>Spermatophyta</taxon>
        <taxon>Magnoliopsida</taxon>
        <taxon>eudicotyledons</taxon>
        <taxon>Gunneridae</taxon>
        <taxon>Pentapetalae</taxon>
        <taxon>rosids</taxon>
        <taxon>fabids</taxon>
        <taxon>Fabales</taxon>
        <taxon>Fabaceae</taxon>
        <taxon>Papilionoideae</taxon>
        <taxon>50 kb inversion clade</taxon>
        <taxon>NPAAA clade</taxon>
        <taxon>Hologalegina</taxon>
        <taxon>IRL clade</taxon>
        <taxon>Fabeae</taxon>
        <taxon>Vicia</taxon>
    </lineage>
</organism>
<sequence length="166" mass="19363">MYTKIWANKEYIVKEAYAVVLDGAPGRDNEDKELAVVWSKIVPLKVSVLVWRLWQNKILTRDNLIKRGTLDEAHNSCPFGCEKEENANHIFFECPFAASTWSAILRWLNISCALHNLAVRNFFPIYRFMQWWQKRKGKTSRYLILLHGSSLKSKFSQYAHSIGIKV</sequence>
<reference evidence="2 3" key="1">
    <citation type="submission" date="2023-01" db="EMBL/GenBank/DDBJ databases">
        <authorList>
            <person name="Kreplak J."/>
        </authorList>
    </citation>
    <scope>NUCLEOTIDE SEQUENCE [LARGE SCALE GENOMIC DNA]</scope>
</reference>
<gene>
    <name evidence="2" type="ORF">VFH_I262080</name>
</gene>
<feature type="domain" description="Reverse transcriptase zinc-binding" evidence="1">
    <location>
        <begin position="11"/>
        <end position="101"/>
    </location>
</feature>
<name>A0AAV0YPK5_VICFA</name>